<evidence type="ECO:0000313" key="3">
    <source>
        <dbReference type="Proteomes" id="UP001172645"/>
    </source>
</evidence>
<feature type="compositionally biased region" description="Basic and acidic residues" evidence="1">
    <location>
        <begin position="194"/>
        <end position="204"/>
    </location>
</feature>
<keyword evidence="3" id="KW-1185">Reference proteome</keyword>
<proteinExistence type="predicted"/>
<organism evidence="2 3">
    <name type="scientific">Rhizobium mayense</name>
    <dbReference type="NCBI Taxonomy" id="1312184"/>
    <lineage>
        <taxon>Bacteria</taxon>
        <taxon>Pseudomonadati</taxon>
        <taxon>Pseudomonadota</taxon>
        <taxon>Alphaproteobacteria</taxon>
        <taxon>Hyphomicrobiales</taxon>
        <taxon>Rhizobiaceae</taxon>
        <taxon>Rhizobium/Agrobacterium group</taxon>
        <taxon>Rhizobium</taxon>
    </lineage>
</organism>
<protein>
    <submittedName>
        <fullName evidence="2">Uncharacterized protein</fullName>
    </submittedName>
</protein>
<accession>A0ABT7JM90</accession>
<reference evidence="2" key="1">
    <citation type="submission" date="2023-06" db="EMBL/GenBank/DDBJ databases">
        <title>Phylogenetic Diversity of Rhizobium strains.</title>
        <authorList>
            <person name="Moura F.T."/>
            <person name="Helene L.C.F."/>
            <person name="Hungria M."/>
        </authorList>
    </citation>
    <scope>NUCLEOTIDE SEQUENCE</scope>
    <source>
        <strain evidence="2">CCGE526</strain>
    </source>
</reference>
<feature type="region of interest" description="Disordered" evidence="1">
    <location>
        <begin position="193"/>
        <end position="215"/>
    </location>
</feature>
<evidence type="ECO:0000256" key="1">
    <source>
        <dbReference type="SAM" id="MobiDB-lite"/>
    </source>
</evidence>
<sequence length="232" mass="24981">MIDVASLGVAIDTSNVRIATGDLKAWNAETGRTEKATGAAARAVDDMNGKVRVAGGVIAKANAEVAKFGAANGKTTASLTSTYAVAQLNNTVPPSAQATANSVKGTTLDVSRPTGYSNFDFIRDHASQAGEPLRKSEAQEAGEAIDRFWKLVSPIVRDPRVNFAANQGDNILVQLLRETDFNKQAEAFDQINQDYKEKKDRSERSPLPQFQKDAEDAKKMLSVASTIYESRT</sequence>
<comment type="caution">
    <text evidence="2">The sequence shown here is derived from an EMBL/GenBank/DDBJ whole genome shotgun (WGS) entry which is preliminary data.</text>
</comment>
<dbReference type="EMBL" id="JARFYM010000001">
    <property type="protein sequence ID" value="MDL2397464.1"/>
    <property type="molecule type" value="Genomic_DNA"/>
</dbReference>
<name>A0ABT7JM90_9HYPH</name>
<gene>
    <name evidence="2" type="ORF">PY649_01030</name>
</gene>
<dbReference type="Proteomes" id="UP001172645">
    <property type="component" value="Unassembled WGS sequence"/>
</dbReference>
<dbReference type="RefSeq" id="WP_285866222.1">
    <property type="nucleotide sequence ID" value="NZ_JARFYM010000001.1"/>
</dbReference>
<evidence type="ECO:0000313" key="2">
    <source>
        <dbReference type="EMBL" id="MDL2397464.1"/>
    </source>
</evidence>